<dbReference type="Proteomes" id="UP000249890">
    <property type="component" value="Chromosome"/>
</dbReference>
<keyword evidence="11 14" id="KW-1133">Transmembrane helix</keyword>
<comment type="subcellular location">
    <subcellularLocation>
        <location evidence="2">Cell membrane</location>
        <topology evidence="2">Multi-pass membrane protein</topology>
    </subcellularLocation>
</comment>
<reference evidence="17 18" key="1">
    <citation type="submission" date="2017-06" db="EMBL/GenBank/DDBJ databases">
        <title>Complete genome sequence of Paenibacillus donghaensis KCTC 13049T isolated from East Sea sediment, South Korea.</title>
        <authorList>
            <person name="Jung B.K."/>
            <person name="Hong S.-J."/>
            <person name="Shin J.-H."/>
        </authorList>
    </citation>
    <scope>NUCLEOTIDE SEQUENCE [LARGE SCALE GENOMIC DNA]</scope>
    <source>
        <strain evidence="17 18">KCTC 13049</strain>
    </source>
</reference>
<keyword evidence="10" id="KW-0067">ATP-binding</keyword>
<dbReference type="SUPFAM" id="SSF158472">
    <property type="entry name" value="HAMP domain-like"/>
    <property type="match status" value="1"/>
</dbReference>
<dbReference type="InterPro" id="IPR050398">
    <property type="entry name" value="HssS/ArlS-like"/>
</dbReference>
<accession>A0A2Z2KCS1</accession>
<keyword evidence="18" id="KW-1185">Reference proteome</keyword>
<gene>
    <name evidence="17" type="ORF">B9T62_08115</name>
</gene>
<dbReference type="Pfam" id="PF00512">
    <property type="entry name" value="HisKA"/>
    <property type="match status" value="1"/>
</dbReference>
<feature type="transmembrane region" description="Helical" evidence="14">
    <location>
        <begin position="6"/>
        <end position="27"/>
    </location>
</feature>
<dbReference type="GO" id="GO:0005886">
    <property type="term" value="C:plasma membrane"/>
    <property type="evidence" value="ECO:0007669"/>
    <property type="project" value="UniProtKB-SubCell"/>
</dbReference>
<keyword evidence="8" id="KW-0547">Nucleotide-binding</keyword>
<dbReference type="InterPro" id="IPR036097">
    <property type="entry name" value="HisK_dim/P_sf"/>
</dbReference>
<dbReference type="RefSeq" id="WP_087914771.1">
    <property type="nucleotide sequence ID" value="NZ_CP021780.1"/>
</dbReference>
<evidence type="ECO:0000256" key="6">
    <source>
        <dbReference type="ARBA" id="ARBA00022679"/>
    </source>
</evidence>
<dbReference type="GO" id="GO:0000155">
    <property type="term" value="F:phosphorelay sensor kinase activity"/>
    <property type="evidence" value="ECO:0007669"/>
    <property type="project" value="InterPro"/>
</dbReference>
<dbReference type="EMBL" id="CP021780">
    <property type="protein sequence ID" value="ASA20753.1"/>
    <property type="molecule type" value="Genomic_DNA"/>
</dbReference>
<keyword evidence="12" id="KW-0902">Two-component regulatory system</keyword>
<dbReference type="InterPro" id="IPR005467">
    <property type="entry name" value="His_kinase_dom"/>
</dbReference>
<dbReference type="InterPro" id="IPR003594">
    <property type="entry name" value="HATPase_dom"/>
</dbReference>
<evidence type="ECO:0000256" key="4">
    <source>
        <dbReference type="ARBA" id="ARBA00022475"/>
    </source>
</evidence>
<dbReference type="PANTHER" id="PTHR45528">
    <property type="entry name" value="SENSOR HISTIDINE KINASE CPXA"/>
    <property type="match status" value="1"/>
</dbReference>
<dbReference type="EC" id="2.7.13.3" evidence="3"/>
<dbReference type="PANTHER" id="PTHR45528:SF10">
    <property type="entry name" value="METHYL-ACCEPTING CHEMOTAXIS PROTEIN"/>
    <property type="match status" value="1"/>
</dbReference>
<sequence length="471" mass="54205">MKFPIQFKIVVVFSIIIFVGLSAMLFVSYRVTEQNMYQIIDEDMFNTKTNLDIYINQYFLVHKKRMSKESLVSEKNRLTQELTAGIGGPVTIFYMNGDKNQAESTLRSQIAYTINRVDHKVIVSLSFPILQKQSTIGFLEYQKDYSQLYQRNARFQSIIKMFASVIFSFIFIASIFISRKITKPIRELTERSNQVTLGNFNIDISISSRDEIGELARRFQIMIKHIKNQIEIIKQERDEVKQAQAQSKVFFDNVTHELKTPLTTILGYAQIVKDNGFTDAFFFEKGLNYIIHESQRLNRTVVEILELSQSATLSTTYHFEKVDLSEIAKEACEDMKIKARKYNIDIHFELQEGLFTLGDRDKMKEVFLNLLDNSIKYGYVNSMIYVESWKEGDTAVVKIKDEGEGIPAEQLNYVFEPFYRAKRNAPKEKGSAGLGLTIVKNIVDDHHGAIKLQSILNEGTEIKISLPGDGK</sequence>
<keyword evidence="6" id="KW-0808">Transferase</keyword>
<dbReference type="FunFam" id="3.30.565.10:FF:000006">
    <property type="entry name" value="Sensor histidine kinase WalK"/>
    <property type="match status" value="1"/>
</dbReference>
<evidence type="ECO:0000256" key="7">
    <source>
        <dbReference type="ARBA" id="ARBA00022692"/>
    </source>
</evidence>
<evidence type="ECO:0000256" key="8">
    <source>
        <dbReference type="ARBA" id="ARBA00022741"/>
    </source>
</evidence>
<feature type="domain" description="Histidine kinase" evidence="15">
    <location>
        <begin position="253"/>
        <end position="470"/>
    </location>
</feature>
<evidence type="ECO:0000256" key="11">
    <source>
        <dbReference type="ARBA" id="ARBA00022989"/>
    </source>
</evidence>
<name>A0A2Z2KCS1_9BACL</name>
<dbReference type="SMART" id="SM00387">
    <property type="entry name" value="HATPase_c"/>
    <property type="match status" value="1"/>
</dbReference>
<keyword evidence="5" id="KW-0597">Phosphoprotein</keyword>
<dbReference type="PRINTS" id="PR00344">
    <property type="entry name" value="BCTRLSENSOR"/>
</dbReference>
<evidence type="ECO:0000256" key="10">
    <source>
        <dbReference type="ARBA" id="ARBA00022840"/>
    </source>
</evidence>
<evidence type="ECO:0000256" key="3">
    <source>
        <dbReference type="ARBA" id="ARBA00012438"/>
    </source>
</evidence>
<evidence type="ECO:0000256" key="2">
    <source>
        <dbReference type="ARBA" id="ARBA00004651"/>
    </source>
</evidence>
<dbReference type="Gene3D" id="1.10.287.130">
    <property type="match status" value="1"/>
</dbReference>
<evidence type="ECO:0000256" key="1">
    <source>
        <dbReference type="ARBA" id="ARBA00000085"/>
    </source>
</evidence>
<dbReference type="Pfam" id="PF00672">
    <property type="entry name" value="HAMP"/>
    <property type="match status" value="1"/>
</dbReference>
<dbReference type="InterPro" id="IPR003660">
    <property type="entry name" value="HAMP_dom"/>
</dbReference>
<evidence type="ECO:0000259" key="16">
    <source>
        <dbReference type="PROSITE" id="PS50885"/>
    </source>
</evidence>
<evidence type="ECO:0000256" key="12">
    <source>
        <dbReference type="ARBA" id="ARBA00023012"/>
    </source>
</evidence>
<dbReference type="CDD" id="cd00075">
    <property type="entry name" value="HATPase"/>
    <property type="match status" value="1"/>
</dbReference>
<dbReference type="SMART" id="SM00388">
    <property type="entry name" value="HisKA"/>
    <property type="match status" value="1"/>
</dbReference>
<dbReference type="OrthoDB" id="9786919at2"/>
<dbReference type="KEGG" id="pdh:B9T62_08115"/>
<dbReference type="CDD" id="cd06225">
    <property type="entry name" value="HAMP"/>
    <property type="match status" value="1"/>
</dbReference>
<dbReference type="SUPFAM" id="SSF55874">
    <property type="entry name" value="ATPase domain of HSP90 chaperone/DNA topoisomerase II/histidine kinase"/>
    <property type="match status" value="1"/>
</dbReference>
<dbReference type="AlphaFoldDB" id="A0A2Z2KCS1"/>
<dbReference type="SUPFAM" id="SSF47384">
    <property type="entry name" value="Homodimeric domain of signal transducing histidine kinase"/>
    <property type="match status" value="1"/>
</dbReference>
<evidence type="ECO:0000256" key="13">
    <source>
        <dbReference type="ARBA" id="ARBA00023136"/>
    </source>
</evidence>
<dbReference type="InterPro" id="IPR036890">
    <property type="entry name" value="HATPase_C_sf"/>
</dbReference>
<dbReference type="PROSITE" id="PS50885">
    <property type="entry name" value="HAMP"/>
    <property type="match status" value="1"/>
</dbReference>
<dbReference type="Gene3D" id="6.10.340.10">
    <property type="match status" value="1"/>
</dbReference>
<evidence type="ECO:0000259" key="15">
    <source>
        <dbReference type="PROSITE" id="PS50109"/>
    </source>
</evidence>
<evidence type="ECO:0000256" key="5">
    <source>
        <dbReference type="ARBA" id="ARBA00022553"/>
    </source>
</evidence>
<dbReference type="Pfam" id="PF02518">
    <property type="entry name" value="HATPase_c"/>
    <property type="match status" value="1"/>
</dbReference>
<keyword evidence="7 14" id="KW-0812">Transmembrane</keyword>
<dbReference type="InterPro" id="IPR003661">
    <property type="entry name" value="HisK_dim/P_dom"/>
</dbReference>
<feature type="domain" description="HAMP" evidence="16">
    <location>
        <begin position="179"/>
        <end position="231"/>
    </location>
</feature>
<evidence type="ECO:0000256" key="14">
    <source>
        <dbReference type="SAM" id="Phobius"/>
    </source>
</evidence>
<dbReference type="CDD" id="cd00082">
    <property type="entry name" value="HisKA"/>
    <property type="match status" value="1"/>
</dbReference>
<dbReference type="GO" id="GO:0005524">
    <property type="term" value="F:ATP binding"/>
    <property type="evidence" value="ECO:0007669"/>
    <property type="project" value="UniProtKB-KW"/>
</dbReference>
<proteinExistence type="predicted"/>
<keyword evidence="9 17" id="KW-0418">Kinase</keyword>
<evidence type="ECO:0000313" key="18">
    <source>
        <dbReference type="Proteomes" id="UP000249890"/>
    </source>
</evidence>
<dbReference type="PROSITE" id="PS50109">
    <property type="entry name" value="HIS_KIN"/>
    <property type="match status" value="1"/>
</dbReference>
<feature type="transmembrane region" description="Helical" evidence="14">
    <location>
        <begin position="158"/>
        <end position="177"/>
    </location>
</feature>
<comment type="catalytic activity">
    <reaction evidence="1">
        <text>ATP + protein L-histidine = ADP + protein N-phospho-L-histidine.</text>
        <dbReference type="EC" id="2.7.13.3"/>
    </reaction>
</comment>
<dbReference type="InterPro" id="IPR004358">
    <property type="entry name" value="Sig_transdc_His_kin-like_C"/>
</dbReference>
<keyword evidence="4" id="KW-1003">Cell membrane</keyword>
<dbReference type="SMART" id="SM00304">
    <property type="entry name" value="HAMP"/>
    <property type="match status" value="1"/>
</dbReference>
<organism evidence="17 18">
    <name type="scientific">Paenibacillus donghaensis</name>
    <dbReference type="NCBI Taxonomy" id="414771"/>
    <lineage>
        <taxon>Bacteria</taxon>
        <taxon>Bacillati</taxon>
        <taxon>Bacillota</taxon>
        <taxon>Bacilli</taxon>
        <taxon>Bacillales</taxon>
        <taxon>Paenibacillaceae</taxon>
        <taxon>Paenibacillus</taxon>
    </lineage>
</organism>
<dbReference type="Gene3D" id="3.30.565.10">
    <property type="entry name" value="Histidine kinase-like ATPase, C-terminal domain"/>
    <property type="match status" value="1"/>
</dbReference>
<evidence type="ECO:0000256" key="9">
    <source>
        <dbReference type="ARBA" id="ARBA00022777"/>
    </source>
</evidence>
<protein>
    <recommendedName>
        <fullName evidence="3">histidine kinase</fullName>
        <ecNumber evidence="3">2.7.13.3</ecNumber>
    </recommendedName>
</protein>
<keyword evidence="13 14" id="KW-0472">Membrane</keyword>
<evidence type="ECO:0000313" key="17">
    <source>
        <dbReference type="EMBL" id="ASA20753.1"/>
    </source>
</evidence>